<keyword evidence="2" id="KW-0378">Hydrolase</keyword>
<reference evidence="2 3" key="1">
    <citation type="submission" date="2019-01" db="EMBL/GenBank/DDBJ databases">
        <title>Lujinxingia litoralis gen. nov., sp. nov. and Lujinxingia sediminis gen. nov., sp. nov., new members in the order Bradymonadales, isolated from coastal sediment.</title>
        <authorList>
            <person name="Li C.-M."/>
        </authorList>
    </citation>
    <scope>NUCLEOTIDE SEQUENCE [LARGE SCALE GENOMIC DNA]</scope>
    <source>
        <strain evidence="2 3">SEH01</strain>
    </source>
</reference>
<dbReference type="InterPro" id="IPR000073">
    <property type="entry name" value="AB_hydrolase_1"/>
</dbReference>
<dbReference type="GO" id="GO:0016787">
    <property type="term" value="F:hydrolase activity"/>
    <property type="evidence" value="ECO:0007669"/>
    <property type="project" value="UniProtKB-KW"/>
</dbReference>
<dbReference type="EMBL" id="SADD01000001">
    <property type="protein sequence ID" value="RVU48175.1"/>
    <property type="molecule type" value="Genomic_DNA"/>
</dbReference>
<name>A0ABY0CX20_9DELT</name>
<proteinExistence type="predicted"/>
<evidence type="ECO:0000313" key="3">
    <source>
        <dbReference type="Proteomes" id="UP000282926"/>
    </source>
</evidence>
<sequence>MSSLRMISLGQKDVLTSGAIVEALLPPVKISPPRCARFPLSTMTLSDGTKLHYETHDEHSQGPWLVLLNGMTQSTQHWGSQARALREHFRVLLYDARGQGGSDAPDAPPALATHAADLAELFDHLGIEHAHLAGFSHGARVALGFANDFPERLDRLILCSATALPTALAETIVRAWHQVLVTGGLEAMAWASLPTILGNDFLASHQKFLNNVVKASVQRNSQEGVRLLLEGLMAFPPVAELATDLRVDALVISADEDLLVTTEGAKELADLLGGEHILVERCGHTIPIERPDAFRDALLEFLN</sequence>
<dbReference type="PANTHER" id="PTHR43433:SF5">
    <property type="entry name" value="AB HYDROLASE-1 DOMAIN-CONTAINING PROTEIN"/>
    <property type="match status" value="1"/>
</dbReference>
<dbReference type="InterPro" id="IPR050471">
    <property type="entry name" value="AB_hydrolase"/>
</dbReference>
<protein>
    <submittedName>
        <fullName evidence="2">Alpha/beta fold hydrolase</fullName>
    </submittedName>
</protein>
<dbReference type="InterPro" id="IPR029058">
    <property type="entry name" value="AB_hydrolase_fold"/>
</dbReference>
<dbReference type="SUPFAM" id="SSF53474">
    <property type="entry name" value="alpha/beta-Hydrolases"/>
    <property type="match status" value="1"/>
</dbReference>
<evidence type="ECO:0000259" key="1">
    <source>
        <dbReference type="Pfam" id="PF00561"/>
    </source>
</evidence>
<feature type="domain" description="AB hydrolase-1" evidence="1">
    <location>
        <begin position="63"/>
        <end position="291"/>
    </location>
</feature>
<keyword evidence="3" id="KW-1185">Reference proteome</keyword>
<gene>
    <name evidence="2" type="ORF">EA187_01690</name>
</gene>
<accession>A0ABY0CX20</accession>
<evidence type="ECO:0000313" key="2">
    <source>
        <dbReference type="EMBL" id="RVU48175.1"/>
    </source>
</evidence>
<dbReference type="PRINTS" id="PR00111">
    <property type="entry name" value="ABHYDROLASE"/>
</dbReference>
<organism evidence="2 3">
    <name type="scientific">Lujinxingia sediminis</name>
    <dbReference type="NCBI Taxonomy" id="2480984"/>
    <lineage>
        <taxon>Bacteria</taxon>
        <taxon>Deltaproteobacteria</taxon>
        <taxon>Bradymonadales</taxon>
        <taxon>Lujinxingiaceae</taxon>
        <taxon>Lujinxingia</taxon>
    </lineage>
</organism>
<dbReference type="PANTHER" id="PTHR43433">
    <property type="entry name" value="HYDROLASE, ALPHA/BETA FOLD FAMILY PROTEIN"/>
    <property type="match status" value="1"/>
</dbReference>
<comment type="caution">
    <text evidence="2">The sequence shown here is derived from an EMBL/GenBank/DDBJ whole genome shotgun (WGS) entry which is preliminary data.</text>
</comment>
<dbReference type="Pfam" id="PF00561">
    <property type="entry name" value="Abhydrolase_1"/>
    <property type="match status" value="1"/>
</dbReference>
<dbReference type="Proteomes" id="UP000282926">
    <property type="component" value="Unassembled WGS sequence"/>
</dbReference>
<dbReference type="Gene3D" id="3.40.50.1820">
    <property type="entry name" value="alpha/beta hydrolase"/>
    <property type="match status" value="1"/>
</dbReference>